<feature type="transmembrane region" description="Helical" evidence="14">
    <location>
        <begin position="223"/>
        <end position="246"/>
    </location>
</feature>
<feature type="transmembrane region" description="Helical" evidence="14">
    <location>
        <begin position="267"/>
        <end position="290"/>
    </location>
</feature>
<evidence type="ECO:0000256" key="13">
    <source>
        <dbReference type="RuleBase" id="RU362091"/>
    </source>
</evidence>
<feature type="transmembrane region" description="Helical" evidence="14">
    <location>
        <begin position="154"/>
        <end position="175"/>
    </location>
</feature>
<evidence type="ECO:0000256" key="9">
    <source>
        <dbReference type="ARBA" id="ARBA00023065"/>
    </source>
</evidence>
<dbReference type="Pfam" id="PF00474">
    <property type="entry name" value="SSF"/>
    <property type="match status" value="1"/>
</dbReference>
<proteinExistence type="inferred from homology"/>
<feature type="transmembrane region" description="Helical" evidence="14">
    <location>
        <begin position="182"/>
        <end position="203"/>
    </location>
</feature>
<keyword evidence="5 14" id="KW-0812">Transmembrane</keyword>
<feature type="transmembrane region" description="Helical" evidence="14">
    <location>
        <begin position="310"/>
        <end position="335"/>
    </location>
</feature>
<dbReference type="InterPro" id="IPR001734">
    <property type="entry name" value="Na/solute_symporter"/>
</dbReference>
<dbReference type="PROSITE" id="PS00457">
    <property type="entry name" value="NA_SOLUT_SYMP_2"/>
    <property type="match status" value="1"/>
</dbReference>
<evidence type="ECO:0000256" key="7">
    <source>
        <dbReference type="ARBA" id="ARBA00022989"/>
    </source>
</evidence>
<keyword evidence="11" id="KW-0739">Sodium transport</keyword>
<feature type="transmembrane region" description="Helical" evidence="14">
    <location>
        <begin position="356"/>
        <end position="376"/>
    </location>
</feature>
<dbReference type="GO" id="GO:0046942">
    <property type="term" value="P:carboxylic acid transport"/>
    <property type="evidence" value="ECO:0007669"/>
    <property type="project" value="UniProtKB-ARBA"/>
</dbReference>
<feature type="transmembrane region" description="Helical" evidence="14">
    <location>
        <begin position="414"/>
        <end position="433"/>
    </location>
</feature>
<dbReference type="RefSeq" id="WP_165913062.1">
    <property type="nucleotide sequence ID" value="NZ_SLXQ01000012.1"/>
</dbReference>
<feature type="transmembrane region" description="Helical" evidence="14">
    <location>
        <begin position="439"/>
        <end position="460"/>
    </location>
</feature>
<keyword evidence="4" id="KW-1003">Cell membrane</keyword>
<keyword evidence="6" id="KW-0769">Symport</keyword>
<dbReference type="PANTHER" id="PTHR48086:SF3">
    <property type="entry name" value="SODIUM_PROLINE SYMPORTER"/>
    <property type="match status" value="1"/>
</dbReference>
<reference evidence="15 16" key="1">
    <citation type="submission" date="2019-03" db="EMBL/GenBank/DDBJ databases">
        <title>Genomic Encyclopedia of Type Strains, Phase IV (KMG-IV): sequencing the most valuable type-strain genomes for metagenomic binning, comparative biology and taxonomic classification.</title>
        <authorList>
            <person name="Goeker M."/>
        </authorList>
    </citation>
    <scope>NUCLEOTIDE SEQUENCE [LARGE SCALE GENOMIC DNA]</scope>
    <source>
        <strain evidence="15 16">DSM 45765</strain>
    </source>
</reference>
<comment type="caution">
    <text evidence="15">The sequence shown here is derived from an EMBL/GenBank/DDBJ whole genome shotgun (WGS) entry which is preliminary data.</text>
</comment>
<evidence type="ECO:0000313" key="16">
    <source>
        <dbReference type="Proteomes" id="UP000294911"/>
    </source>
</evidence>
<dbReference type="EMBL" id="SLXQ01000012">
    <property type="protein sequence ID" value="TCP47324.1"/>
    <property type="molecule type" value="Genomic_DNA"/>
</dbReference>
<dbReference type="InterPro" id="IPR050277">
    <property type="entry name" value="Sodium:Solute_Symporter"/>
</dbReference>
<dbReference type="InterPro" id="IPR038377">
    <property type="entry name" value="Na/Glc_symporter_sf"/>
</dbReference>
<dbReference type="InterPro" id="IPR018212">
    <property type="entry name" value="Na/solute_symporter_CS"/>
</dbReference>
<accession>A0A4R2QFN3</accession>
<comment type="similarity">
    <text evidence="2 13">Belongs to the sodium:solute symporter (SSF) (TC 2.A.21) family.</text>
</comment>
<comment type="subcellular location">
    <subcellularLocation>
        <location evidence="1">Cell membrane</location>
        <topology evidence="1">Multi-pass membrane protein</topology>
    </subcellularLocation>
</comment>
<evidence type="ECO:0000256" key="3">
    <source>
        <dbReference type="ARBA" id="ARBA00022448"/>
    </source>
</evidence>
<organism evidence="15 16">
    <name type="scientific">Tamaricihabitans halophyticus</name>
    <dbReference type="NCBI Taxonomy" id="1262583"/>
    <lineage>
        <taxon>Bacteria</taxon>
        <taxon>Bacillati</taxon>
        <taxon>Actinomycetota</taxon>
        <taxon>Actinomycetes</taxon>
        <taxon>Pseudonocardiales</taxon>
        <taxon>Pseudonocardiaceae</taxon>
        <taxon>Tamaricihabitans</taxon>
    </lineage>
</organism>
<feature type="transmembrane region" description="Helical" evidence="14">
    <location>
        <begin position="121"/>
        <end position="148"/>
    </location>
</feature>
<evidence type="ECO:0000256" key="14">
    <source>
        <dbReference type="SAM" id="Phobius"/>
    </source>
</evidence>
<evidence type="ECO:0000313" key="15">
    <source>
        <dbReference type="EMBL" id="TCP47324.1"/>
    </source>
</evidence>
<evidence type="ECO:0000256" key="11">
    <source>
        <dbReference type="ARBA" id="ARBA00023201"/>
    </source>
</evidence>
<evidence type="ECO:0000256" key="12">
    <source>
        <dbReference type="ARBA" id="ARBA00033708"/>
    </source>
</evidence>
<dbReference type="GO" id="GO:0015293">
    <property type="term" value="F:symporter activity"/>
    <property type="evidence" value="ECO:0007669"/>
    <property type="project" value="UniProtKB-KW"/>
</dbReference>
<dbReference type="PANTHER" id="PTHR48086">
    <property type="entry name" value="SODIUM/PROLINE SYMPORTER-RELATED"/>
    <property type="match status" value="1"/>
</dbReference>
<keyword evidence="7 14" id="KW-1133">Transmembrane helix</keyword>
<evidence type="ECO:0000256" key="2">
    <source>
        <dbReference type="ARBA" id="ARBA00006434"/>
    </source>
</evidence>
<dbReference type="GO" id="GO:0005886">
    <property type="term" value="C:plasma membrane"/>
    <property type="evidence" value="ECO:0007669"/>
    <property type="project" value="UniProtKB-SubCell"/>
</dbReference>
<keyword evidence="16" id="KW-1185">Reference proteome</keyword>
<evidence type="ECO:0000256" key="10">
    <source>
        <dbReference type="ARBA" id="ARBA00023136"/>
    </source>
</evidence>
<dbReference type="Proteomes" id="UP000294911">
    <property type="component" value="Unassembled WGS sequence"/>
</dbReference>
<protein>
    <submittedName>
        <fullName evidence="15">SSS family transporter</fullName>
    </submittedName>
</protein>
<evidence type="ECO:0000256" key="1">
    <source>
        <dbReference type="ARBA" id="ARBA00004651"/>
    </source>
</evidence>
<dbReference type="Gene3D" id="1.20.1730.10">
    <property type="entry name" value="Sodium/glucose cotransporter"/>
    <property type="match status" value="1"/>
</dbReference>
<dbReference type="GO" id="GO:0006814">
    <property type="term" value="P:sodium ion transport"/>
    <property type="evidence" value="ECO:0007669"/>
    <property type="project" value="UniProtKB-KW"/>
</dbReference>
<evidence type="ECO:0000256" key="5">
    <source>
        <dbReference type="ARBA" id="ARBA00022692"/>
    </source>
</evidence>
<feature type="transmembrane region" description="Helical" evidence="14">
    <location>
        <begin position="45"/>
        <end position="67"/>
    </location>
</feature>
<feature type="transmembrane region" description="Helical" evidence="14">
    <location>
        <begin position="6"/>
        <end position="24"/>
    </location>
</feature>
<evidence type="ECO:0000256" key="4">
    <source>
        <dbReference type="ARBA" id="ARBA00022475"/>
    </source>
</evidence>
<keyword evidence="10 14" id="KW-0472">Membrane</keyword>
<feature type="transmembrane region" description="Helical" evidence="14">
    <location>
        <begin position="382"/>
        <end position="407"/>
    </location>
</feature>
<keyword evidence="9" id="KW-0406">Ion transport</keyword>
<keyword evidence="8" id="KW-0915">Sodium</keyword>
<gene>
    <name evidence="15" type="ORF">EV191_112120</name>
</gene>
<dbReference type="AlphaFoldDB" id="A0A4R2QFN3"/>
<feature type="transmembrane region" description="Helical" evidence="14">
    <location>
        <begin position="73"/>
        <end position="91"/>
    </location>
</feature>
<evidence type="ECO:0000256" key="8">
    <source>
        <dbReference type="ARBA" id="ARBA00023053"/>
    </source>
</evidence>
<name>A0A4R2QFN3_9PSEU</name>
<keyword evidence="3" id="KW-0813">Transport</keyword>
<comment type="catalytic activity">
    <reaction evidence="12">
        <text>L-proline(in) + Na(+)(in) = L-proline(out) + Na(+)(out)</text>
        <dbReference type="Rhea" id="RHEA:28967"/>
        <dbReference type="ChEBI" id="CHEBI:29101"/>
        <dbReference type="ChEBI" id="CHEBI:60039"/>
    </reaction>
</comment>
<dbReference type="PROSITE" id="PS50283">
    <property type="entry name" value="NA_SOLUT_SYMP_3"/>
    <property type="match status" value="1"/>
</dbReference>
<evidence type="ECO:0000256" key="6">
    <source>
        <dbReference type="ARBA" id="ARBA00022847"/>
    </source>
</evidence>
<sequence length="483" mass="51071">MTLTMVLAYFAVTVLIGWIARRRVRRSTDEYFIAGRSVGTFANSWAFLATMASGGTIMASVGMTLFLGLPYTVSLAAGAPVGFAIASILVARPMRRVGQYTVPDFFNVRFANPVIRWASPIVILIASTVYMVAQLTGSGIIATVLLGWSHETGVIITGVIFVLYTSLGGFLSVTWNDVLQGILMVVMTVAFGVIAVFSVVNFADTFSRAAEQYPSYGMMGGGLPFWSYIGGFVTSAATICVLPHVIMRVYSARNTRSARLSLNYAMILYGVIVLSTALVLAPVATTLSNVEELKPDAIFFALSGNILPPFLQGLLAAAVLAAVMSTTAGLLMACNSAISNDLYARLLRPGASSSQVVRVATLSTWLVGVVAILLALNPPDFLVVLYVAAVGFLASAFFAPMILGIWWRRCTSRGAAAGLLGGVLSFAVAYFFFELPDSTEILIGIPVSFAATIAVSLTGSGPSAEQRALMESAHSSAEHPSPG</sequence>